<protein>
    <submittedName>
        <fullName evidence="1">Uncharacterized protein</fullName>
    </submittedName>
</protein>
<proteinExistence type="predicted"/>
<organism evidence="1">
    <name type="scientific">Lamprotornis superbus</name>
    <dbReference type="NCBI Taxonomy" id="245042"/>
    <lineage>
        <taxon>Eukaryota</taxon>
        <taxon>Metazoa</taxon>
        <taxon>Chordata</taxon>
        <taxon>Craniata</taxon>
        <taxon>Vertebrata</taxon>
        <taxon>Euteleostomi</taxon>
        <taxon>Archelosauria</taxon>
        <taxon>Archosauria</taxon>
        <taxon>Dinosauria</taxon>
        <taxon>Saurischia</taxon>
        <taxon>Theropoda</taxon>
        <taxon>Coelurosauria</taxon>
        <taxon>Aves</taxon>
        <taxon>Neognathae</taxon>
        <taxon>Neoaves</taxon>
        <taxon>Telluraves</taxon>
        <taxon>Australaves</taxon>
        <taxon>Passeriformes</taxon>
        <taxon>Sturnidae</taxon>
        <taxon>Lamprotornis</taxon>
    </lineage>
</organism>
<reference evidence="2 3" key="2">
    <citation type="journal article" date="2021" name="J. Hered.">
        <title>Feather Gene Expression Elucidates the Developmental Basis of Plumage Iridescence in African Starlings.</title>
        <authorList>
            <person name="Rubenstein D.R."/>
            <person name="Corvelo A."/>
            <person name="MacManes M.D."/>
            <person name="Maia R."/>
            <person name="Narzisi G."/>
            <person name="Rousaki A."/>
            <person name="Vandenabeele P."/>
            <person name="Shawkey M.D."/>
            <person name="Solomon J."/>
        </authorList>
    </citation>
    <scope>NUCLEOTIDE SEQUENCE [LARGE SCALE GENOMIC DNA]</scope>
    <source>
        <strain evidence="2">SS15</strain>
    </source>
</reference>
<dbReference type="EMBL" id="JADDUC020000008">
    <property type="protein sequence ID" value="KAI1236939.1"/>
    <property type="molecule type" value="Genomic_DNA"/>
</dbReference>
<reference evidence="1" key="1">
    <citation type="submission" date="2020-10" db="EMBL/GenBank/DDBJ databases">
        <title>Feather gene expression reveals the developmental basis of iridescence in African starlings.</title>
        <authorList>
            <person name="Rubenstein D.R."/>
        </authorList>
    </citation>
    <scope>NUCLEOTIDE SEQUENCE</scope>
    <source>
        <strain evidence="1">SS15</strain>
        <tissue evidence="1">Liver</tissue>
    </source>
</reference>
<keyword evidence="3" id="KW-1185">Reference proteome</keyword>
<dbReference type="AlphaFoldDB" id="A0A835TRE2"/>
<dbReference type="OrthoDB" id="9421177at2759"/>
<feature type="non-terminal residue" evidence="1">
    <location>
        <position position="1"/>
    </location>
</feature>
<feature type="non-terminal residue" evidence="1">
    <location>
        <position position="141"/>
    </location>
</feature>
<reference evidence="2" key="3">
    <citation type="submission" date="2022-01" db="EMBL/GenBank/DDBJ databases">
        <authorList>
            <person name="Rubenstein D.R."/>
        </authorList>
    </citation>
    <scope>NUCLEOTIDE SEQUENCE</scope>
    <source>
        <strain evidence="2">SS15</strain>
        <tissue evidence="2">Liver</tissue>
    </source>
</reference>
<evidence type="ECO:0000313" key="3">
    <source>
        <dbReference type="Proteomes" id="UP000618051"/>
    </source>
</evidence>
<dbReference type="EMBL" id="JADDUC010000251">
    <property type="protein sequence ID" value="KAG0114903.1"/>
    <property type="molecule type" value="Genomic_DNA"/>
</dbReference>
<sequence length="141" mass="15856">VLRCLDPHECGGSVVKVSSRYLQSECRERRCLALRALLELIDDPSMVRRGQWLKLNWEKQPLGLRVLGQLLPALLPPCSAARAKKMCSLTESLMDLLRDKDAEIVGMTLITISFIFMHKYILIPSPIALQLAEALLPFLDA</sequence>
<name>A0A835TRE2_9PASS</name>
<accession>A0A835TRE2</accession>
<comment type="caution">
    <text evidence="1">The sequence shown here is derived from an EMBL/GenBank/DDBJ whole genome shotgun (WGS) entry which is preliminary data.</text>
</comment>
<gene>
    <name evidence="2" type="ORF">IHE44_0014156</name>
    <name evidence="1" type="ORF">IHE44_007058</name>
</gene>
<evidence type="ECO:0000313" key="1">
    <source>
        <dbReference type="EMBL" id="KAG0114903.1"/>
    </source>
</evidence>
<dbReference type="Proteomes" id="UP000618051">
    <property type="component" value="Unassembled WGS sequence"/>
</dbReference>
<evidence type="ECO:0000313" key="2">
    <source>
        <dbReference type="EMBL" id="KAI1236939.1"/>
    </source>
</evidence>